<keyword evidence="1" id="KW-1133">Transmembrane helix</keyword>
<evidence type="ECO:0000313" key="2">
    <source>
        <dbReference type="EMBL" id="GAA4945447.1"/>
    </source>
</evidence>
<protein>
    <submittedName>
        <fullName evidence="2">Uncharacterized protein</fullName>
    </submittedName>
</protein>
<feature type="transmembrane region" description="Helical" evidence="1">
    <location>
        <begin position="29"/>
        <end position="51"/>
    </location>
</feature>
<dbReference type="RefSeq" id="WP_345557109.1">
    <property type="nucleotide sequence ID" value="NZ_BAABIK010000016.1"/>
</dbReference>
<evidence type="ECO:0000256" key="1">
    <source>
        <dbReference type="SAM" id="Phobius"/>
    </source>
</evidence>
<proteinExistence type="predicted"/>
<organism evidence="2 3">
    <name type="scientific">Streptomonospora halophila</name>
    <dbReference type="NCBI Taxonomy" id="427369"/>
    <lineage>
        <taxon>Bacteria</taxon>
        <taxon>Bacillati</taxon>
        <taxon>Actinomycetota</taxon>
        <taxon>Actinomycetes</taxon>
        <taxon>Streptosporangiales</taxon>
        <taxon>Nocardiopsidaceae</taxon>
        <taxon>Streptomonospora</taxon>
    </lineage>
</organism>
<dbReference type="Proteomes" id="UP001499993">
    <property type="component" value="Unassembled WGS sequence"/>
</dbReference>
<sequence>MTEVWGVLLIALGGLLAGGTVPMWRINRVLAVALAVCALLAVAAGVLRMGYFGG</sequence>
<keyword evidence="1" id="KW-0472">Membrane</keyword>
<gene>
    <name evidence="2" type="ORF">GCM10023224_30910</name>
</gene>
<reference evidence="3" key="1">
    <citation type="journal article" date="2019" name="Int. J. Syst. Evol. Microbiol.">
        <title>The Global Catalogue of Microorganisms (GCM) 10K type strain sequencing project: providing services to taxonomists for standard genome sequencing and annotation.</title>
        <authorList>
            <consortium name="The Broad Institute Genomics Platform"/>
            <consortium name="The Broad Institute Genome Sequencing Center for Infectious Disease"/>
            <person name="Wu L."/>
            <person name="Ma J."/>
        </authorList>
    </citation>
    <scope>NUCLEOTIDE SEQUENCE [LARGE SCALE GENOMIC DNA]</scope>
    <source>
        <strain evidence="3">JCM 18123</strain>
    </source>
</reference>
<name>A0ABP9GL87_9ACTN</name>
<keyword evidence="3" id="KW-1185">Reference proteome</keyword>
<dbReference type="EMBL" id="BAABIK010000016">
    <property type="protein sequence ID" value="GAA4945447.1"/>
    <property type="molecule type" value="Genomic_DNA"/>
</dbReference>
<keyword evidence="1" id="KW-0812">Transmembrane</keyword>
<comment type="caution">
    <text evidence="2">The sequence shown here is derived from an EMBL/GenBank/DDBJ whole genome shotgun (WGS) entry which is preliminary data.</text>
</comment>
<accession>A0ABP9GL87</accession>
<evidence type="ECO:0000313" key="3">
    <source>
        <dbReference type="Proteomes" id="UP001499993"/>
    </source>
</evidence>